<dbReference type="RefSeq" id="WP_149687856.1">
    <property type="nucleotide sequence ID" value="NZ_SDPQ02000001.1"/>
</dbReference>
<comment type="catalytic activity">
    <reaction evidence="9">
        <text>Release of signal peptides from bacterial membrane prolipoproteins. Hydrolyzes -Xaa-Yaa-Zaa-|-(S,diacylglyceryl)Cys-, in which Xaa is hydrophobic (preferably Leu), and Yaa (Ala or Ser) and Zaa (Gly or Ala) have small, neutral side chains.</text>
        <dbReference type="EC" id="3.4.23.36"/>
    </reaction>
</comment>
<feature type="active site" evidence="9">
    <location>
        <position position="139"/>
    </location>
</feature>
<dbReference type="Pfam" id="PF01252">
    <property type="entry name" value="Peptidase_A8"/>
    <property type="match status" value="1"/>
</dbReference>
<dbReference type="EC" id="3.4.23.36" evidence="9"/>
<dbReference type="PANTHER" id="PTHR33695:SF1">
    <property type="entry name" value="LIPOPROTEIN SIGNAL PEPTIDASE"/>
    <property type="match status" value="1"/>
</dbReference>
<feature type="active site" evidence="9">
    <location>
        <position position="152"/>
    </location>
</feature>
<comment type="subcellular location">
    <subcellularLocation>
        <location evidence="9">Cell membrane</location>
        <topology evidence="9">Multi-pass membrane protein</topology>
    </subcellularLocation>
</comment>
<proteinExistence type="inferred from homology"/>
<comment type="caution">
    <text evidence="11">The sequence shown here is derived from an EMBL/GenBank/DDBJ whole genome shotgun (WGS) entry which is preliminary data.</text>
</comment>
<keyword evidence="6 9" id="KW-0378">Hydrolase</keyword>
<keyword evidence="7 9" id="KW-1133">Transmembrane helix</keyword>
<keyword evidence="4 9" id="KW-0812">Transmembrane</keyword>
<feature type="transmembrane region" description="Helical" evidence="9">
    <location>
        <begin position="106"/>
        <end position="123"/>
    </location>
</feature>
<dbReference type="PRINTS" id="PR00781">
    <property type="entry name" value="LIPOSIGPTASE"/>
</dbReference>
<accession>A0A5M4FID2</accession>
<evidence type="ECO:0000256" key="7">
    <source>
        <dbReference type="ARBA" id="ARBA00022989"/>
    </source>
</evidence>
<evidence type="ECO:0000313" key="11">
    <source>
        <dbReference type="EMBL" id="KAA1399722.1"/>
    </source>
</evidence>
<evidence type="ECO:0000256" key="8">
    <source>
        <dbReference type="ARBA" id="ARBA00023136"/>
    </source>
</evidence>
<gene>
    <name evidence="9" type="primary">lspA</name>
    <name evidence="11" type="ORF">ESP70_002885</name>
</gene>
<dbReference type="GO" id="GO:0004190">
    <property type="term" value="F:aspartic-type endopeptidase activity"/>
    <property type="evidence" value="ECO:0007669"/>
    <property type="project" value="UniProtKB-UniRule"/>
</dbReference>
<dbReference type="GO" id="GO:0005886">
    <property type="term" value="C:plasma membrane"/>
    <property type="evidence" value="ECO:0007669"/>
    <property type="project" value="UniProtKB-SubCell"/>
</dbReference>
<evidence type="ECO:0000256" key="6">
    <source>
        <dbReference type="ARBA" id="ARBA00022801"/>
    </source>
</evidence>
<dbReference type="InterPro" id="IPR001872">
    <property type="entry name" value="Peptidase_A8"/>
</dbReference>
<dbReference type="UniPathway" id="UPA00665"/>
<comment type="function">
    <text evidence="9">This protein specifically catalyzes the removal of signal peptides from prolipoproteins.</text>
</comment>
<feature type="transmembrane region" description="Helical" evidence="9">
    <location>
        <begin position="143"/>
        <end position="164"/>
    </location>
</feature>
<dbReference type="Proteomes" id="UP000380867">
    <property type="component" value="Unassembled WGS sequence"/>
</dbReference>
<feature type="transmembrane region" description="Helical" evidence="9">
    <location>
        <begin position="72"/>
        <end position="94"/>
    </location>
</feature>
<evidence type="ECO:0000256" key="3">
    <source>
        <dbReference type="ARBA" id="ARBA00022670"/>
    </source>
</evidence>
<keyword evidence="8 9" id="KW-0472">Membrane</keyword>
<evidence type="ECO:0000256" key="2">
    <source>
        <dbReference type="ARBA" id="ARBA00022475"/>
    </source>
</evidence>
<protein>
    <recommendedName>
        <fullName evidence="9">Lipoprotein signal peptidase</fullName>
        <ecNumber evidence="9">3.4.23.36</ecNumber>
    </recommendedName>
    <alternativeName>
        <fullName evidence="9">Prolipoprotein signal peptidase</fullName>
    </alternativeName>
    <alternativeName>
        <fullName evidence="9">Signal peptidase II</fullName>
        <shortName evidence="9">SPase II</shortName>
    </alternativeName>
</protein>
<comment type="pathway">
    <text evidence="9">Protein modification; lipoprotein biosynthesis (signal peptide cleavage).</text>
</comment>
<dbReference type="OrthoDB" id="4308908at2"/>
<dbReference type="GO" id="GO:0006508">
    <property type="term" value="P:proteolysis"/>
    <property type="evidence" value="ECO:0007669"/>
    <property type="project" value="UniProtKB-KW"/>
</dbReference>
<evidence type="ECO:0000256" key="5">
    <source>
        <dbReference type="ARBA" id="ARBA00022750"/>
    </source>
</evidence>
<evidence type="ECO:0000256" key="10">
    <source>
        <dbReference type="RuleBase" id="RU004181"/>
    </source>
</evidence>
<comment type="caution">
    <text evidence="9">Lacks conserved residue(s) required for the propagation of feature annotation.</text>
</comment>
<reference evidence="11" key="1">
    <citation type="submission" date="2019-09" db="EMBL/GenBank/DDBJ databases">
        <authorList>
            <person name="Li J."/>
        </authorList>
    </citation>
    <scope>NUCLEOTIDE SEQUENCE [LARGE SCALE GENOMIC DNA]</scope>
    <source>
        <strain evidence="11">JCM 14732</strain>
    </source>
</reference>
<comment type="similarity">
    <text evidence="1 9 10">Belongs to the peptidase A8 family.</text>
</comment>
<keyword evidence="5 9" id="KW-0064">Aspartyl protease</keyword>
<keyword evidence="2 9" id="KW-1003">Cell membrane</keyword>
<dbReference type="EMBL" id="SDPQ02000001">
    <property type="protein sequence ID" value="KAA1399722.1"/>
    <property type="molecule type" value="Genomic_DNA"/>
</dbReference>
<dbReference type="HAMAP" id="MF_00161">
    <property type="entry name" value="LspA"/>
    <property type="match status" value="1"/>
</dbReference>
<keyword evidence="3 9" id="KW-0645">Protease</keyword>
<dbReference type="PANTHER" id="PTHR33695">
    <property type="entry name" value="LIPOPROTEIN SIGNAL PEPTIDASE"/>
    <property type="match status" value="1"/>
</dbReference>
<organism evidence="11 12">
    <name type="scientific">Aeromicrobium ginsengisoli</name>
    <dbReference type="NCBI Taxonomy" id="363867"/>
    <lineage>
        <taxon>Bacteria</taxon>
        <taxon>Bacillati</taxon>
        <taxon>Actinomycetota</taxon>
        <taxon>Actinomycetes</taxon>
        <taxon>Propionibacteriales</taxon>
        <taxon>Nocardioidaceae</taxon>
        <taxon>Aeromicrobium</taxon>
    </lineage>
</organism>
<evidence type="ECO:0000256" key="1">
    <source>
        <dbReference type="ARBA" id="ARBA00006139"/>
    </source>
</evidence>
<dbReference type="AlphaFoldDB" id="A0A5M4FID2"/>
<name>A0A5M4FID2_9ACTN</name>
<sequence length="180" mass="19072">MQAARGASLSPGDDHGPTATHTYVRLFVVVAALTLVVDQVTKVLAVEKLQGRESIELIPHVLSLSFLRNGGAALGTGAGFTLVLSVVAVAVSIAVARMATRLRDRWWAVGLGLLFAGAVGNLCDRIFREPAPFKGHVVDFIDYGVFVGNVADIALTVAAVVIVWRTWRGIGLDGTRQVKA</sequence>
<evidence type="ECO:0000313" key="12">
    <source>
        <dbReference type="Proteomes" id="UP000380867"/>
    </source>
</evidence>
<evidence type="ECO:0000256" key="9">
    <source>
        <dbReference type="HAMAP-Rule" id="MF_00161"/>
    </source>
</evidence>
<keyword evidence="12" id="KW-1185">Reference proteome</keyword>
<evidence type="ECO:0000256" key="4">
    <source>
        <dbReference type="ARBA" id="ARBA00022692"/>
    </source>
</evidence>